<dbReference type="PANTHER" id="PTHR36302">
    <property type="entry name" value="BLR7088 PROTEIN"/>
    <property type="match status" value="1"/>
</dbReference>
<evidence type="ECO:0000313" key="3">
    <source>
        <dbReference type="Proteomes" id="UP001589906"/>
    </source>
</evidence>
<evidence type="ECO:0000313" key="2">
    <source>
        <dbReference type="EMBL" id="MFC0632272.1"/>
    </source>
</evidence>
<organism evidence="2 3">
    <name type="scientific">Brevundimonas balnearis</name>
    <dbReference type="NCBI Taxonomy" id="1572858"/>
    <lineage>
        <taxon>Bacteria</taxon>
        <taxon>Pseudomonadati</taxon>
        <taxon>Pseudomonadota</taxon>
        <taxon>Alphaproteobacteria</taxon>
        <taxon>Caulobacterales</taxon>
        <taxon>Caulobacteraceae</taxon>
        <taxon>Brevundimonas</taxon>
    </lineage>
</organism>
<protein>
    <submittedName>
        <fullName evidence="2">Copper chaperone PCu(A)C</fullName>
    </submittedName>
</protein>
<dbReference type="Proteomes" id="UP001589906">
    <property type="component" value="Unassembled WGS sequence"/>
</dbReference>
<dbReference type="Pfam" id="PF04314">
    <property type="entry name" value="PCuAC"/>
    <property type="match status" value="1"/>
</dbReference>
<dbReference type="EMBL" id="JBHLSW010000001">
    <property type="protein sequence ID" value="MFC0632272.1"/>
    <property type="molecule type" value="Genomic_DNA"/>
</dbReference>
<dbReference type="PANTHER" id="PTHR36302:SF1">
    <property type="entry name" value="COPPER CHAPERONE PCU(A)C"/>
    <property type="match status" value="1"/>
</dbReference>
<accession>A0ABV6QZT0</accession>
<keyword evidence="3" id="KW-1185">Reference proteome</keyword>
<dbReference type="InterPro" id="IPR007410">
    <property type="entry name" value="LpqE-like"/>
</dbReference>
<sequence length="154" mass="15636">MRTLLLSASAAMLLSACGQVGPEGSAPTTVEVIDAVCRPVPAGRDVTACYLTLTARGDDRLVAVSSPIAADAQIHEMTTEDGMMRMGEMADGLPLPAGRSVELRPGGSHLMLFGVAGPLQTGDDVPLTLTFEGAEPLEVIARAGEPAAAGGAAH</sequence>
<evidence type="ECO:0000256" key="1">
    <source>
        <dbReference type="SAM" id="SignalP"/>
    </source>
</evidence>
<proteinExistence type="predicted"/>
<feature type="signal peptide" evidence="1">
    <location>
        <begin position="1"/>
        <end position="20"/>
    </location>
</feature>
<dbReference type="InterPro" id="IPR036182">
    <property type="entry name" value="PCuAC_sf"/>
</dbReference>
<feature type="chain" id="PRO_5047263238" evidence="1">
    <location>
        <begin position="21"/>
        <end position="154"/>
    </location>
</feature>
<dbReference type="Gene3D" id="2.60.40.1890">
    <property type="entry name" value="PCu(A)C copper chaperone"/>
    <property type="match status" value="1"/>
</dbReference>
<dbReference type="SUPFAM" id="SSF110087">
    <property type="entry name" value="DR1885-like metal-binding protein"/>
    <property type="match status" value="1"/>
</dbReference>
<gene>
    <name evidence="2" type="ORF">ACFFGE_00050</name>
</gene>
<reference evidence="2 3" key="1">
    <citation type="submission" date="2024-09" db="EMBL/GenBank/DDBJ databases">
        <authorList>
            <person name="Sun Q."/>
            <person name="Mori K."/>
        </authorList>
    </citation>
    <scope>NUCLEOTIDE SEQUENCE [LARGE SCALE GENOMIC DNA]</scope>
    <source>
        <strain evidence="2 3">NCAIM B.02621</strain>
    </source>
</reference>
<keyword evidence="1" id="KW-0732">Signal</keyword>
<dbReference type="PROSITE" id="PS51257">
    <property type="entry name" value="PROKAR_LIPOPROTEIN"/>
    <property type="match status" value="1"/>
</dbReference>
<name>A0ABV6QZT0_9CAUL</name>
<comment type="caution">
    <text evidence="2">The sequence shown here is derived from an EMBL/GenBank/DDBJ whole genome shotgun (WGS) entry which is preliminary data.</text>
</comment>
<dbReference type="InterPro" id="IPR058248">
    <property type="entry name" value="Lxx211020-like"/>
</dbReference>
<dbReference type="RefSeq" id="WP_376833068.1">
    <property type="nucleotide sequence ID" value="NZ_JBHLSW010000001.1"/>
</dbReference>